<evidence type="ECO:0000313" key="2">
    <source>
        <dbReference type="EMBL" id="KPV72952.1"/>
    </source>
</evidence>
<dbReference type="RefSeq" id="XP_018269001.1">
    <property type="nucleotide sequence ID" value="XM_018417725.1"/>
</dbReference>
<proteinExistence type="predicted"/>
<dbReference type="EMBL" id="KQ474084">
    <property type="protein sequence ID" value="KPV72952.1"/>
    <property type="molecule type" value="Genomic_DNA"/>
</dbReference>
<dbReference type="STRING" id="578459.A0A0P9EI57"/>
<feature type="compositionally biased region" description="Low complexity" evidence="1">
    <location>
        <begin position="11"/>
        <end position="43"/>
    </location>
</feature>
<evidence type="ECO:0000256" key="1">
    <source>
        <dbReference type="SAM" id="MobiDB-lite"/>
    </source>
</evidence>
<feature type="region of interest" description="Disordered" evidence="1">
    <location>
        <begin position="1"/>
        <end position="45"/>
    </location>
</feature>
<protein>
    <submittedName>
        <fullName evidence="2">Uncharacterized protein</fullName>
    </submittedName>
</protein>
<dbReference type="GeneID" id="28978173"/>
<organism evidence="2 3">
    <name type="scientific">Rhodotorula graminis (strain WP1)</name>
    <dbReference type="NCBI Taxonomy" id="578459"/>
    <lineage>
        <taxon>Eukaryota</taxon>
        <taxon>Fungi</taxon>
        <taxon>Dikarya</taxon>
        <taxon>Basidiomycota</taxon>
        <taxon>Pucciniomycotina</taxon>
        <taxon>Microbotryomycetes</taxon>
        <taxon>Sporidiobolales</taxon>
        <taxon>Sporidiobolaceae</taxon>
        <taxon>Rhodotorula</taxon>
    </lineage>
</organism>
<evidence type="ECO:0000313" key="3">
    <source>
        <dbReference type="Proteomes" id="UP000053890"/>
    </source>
</evidence>
<dbReference type="AlphaFoldDB" id="A0A0P9EI57"/>
<gene>
    <name evidence="2" type="ORF">RHOBADRAFT_55205</name>
</gene>
<accession>A0A0P9EI57</accession>
<name>A0A0P9EI57_RHOGW</name>
<dbReference type="Proteomes" id="UP000053890">
    <property type="component" value="Unassembled WGS sequence"/>
</dbReference>
<dbReference type="OrthoDB" id="2525947at2759"/>
<keyword evidence="3" id="KW-1185">Reference proteome</keyword>
<sequence>MPPWTALVRNATTSSSSSSTAADYTPLPASPSPSSTLPLPGAATRAGHALRTRRRLVLVATAASTLFLVASRAAIVPDKHLPSAVTTAKQGVVDAAAATWRWDAASTANEAQELADELTGEDHLADLELPVDDVVDAPSGSAQGAVDPDWREPSSDEVECPASAQAQVGQAGFWAVTETSRLQYLVAPREPLDDAVPSSCLSQAVFSARLVSVSGDDTLDNVDTQTLVALDRPRRSVDQLSYFVSVPSDVAVPLGPYQLDVHLAFGFFPGALDGVPCGDEAETCVEGELGAAAGDQLRYVGERVEVLSGQVVHLVQEAVADLALCTDLSSLAGHWSNLAFFPTSPPCTLATPTLPLPFLVDAEARPTKPLWLHVVGDSNARNMFTHLAASLGEGRKVSASKVLDSPTHNGTHASVAFRYRDGAPPVEDGKALPDVVVTWQWWYEAAPVVAVESAQHEREDEGAKNDAFATAVAVNRDDLVSLVDTDLASFLRKSRLASALKHSPALKAVAKMVRPHRTYLSLGSHGEQLSLAGVSSSLDALFAESSGLSRAARDRANLRLFTTTLVDARYIPLARFPHQDLVRNNALVEAKNAFAARHPALGGEGRVIDVEALTRGIVDSDGWMKAGRHGPDAVHFRGEVYDEWVRLVWTDLLQGVNMSSTTVEQDDDEDEDDDGVEALRRRWKRRLSWDESLAEDDDDDDDGL</sequence>
<dbReference type="OMA" id="DSPTHNG"/>
<reference evidence="2 3" key="1">
    <citation type="journal article" date="2015" name="Front. Microbiol.">
        <title>Genome sequence of the plant growth promoting endophytic yeast Rhodotorula graminis WP1.</title>
        <authorList>
            <person name="Firrincieli A."/>
            <person name="Otillar R."/>
            <person name="Salamov A."/>
            <person name="Schmutz J."/>
            <person name="Khan Z."/>
            <person name="Redman R.S."/>
            <person name="Fleck N.D."/>
            <person name="Lindquist E."/>
            <person name="Grigoriev I.V."/>
            <person name="Doty S.L."/>
        </authorList>
    </citation>
    <scope>NUCLEOTIDE SEQUENCE [LARGE SCALE GENOMIC DNA]</scope>
    <source>
        <strain evidence="2 3">WP1</strain>
    </source>
</reference>